<organism evidence="1">
    <name type="scientific">Menopon gallinae</name>
    <name type="common">poultry shaft louse</name>
    <dbReference type="NCBI Taxonomy" id="328185"/>
    <lineage>
        <taxon>Eukaryota</taxon>
        <taxon>Metazoa</taxon>
        <taxon>Ecdysozoa</taxon>
        <taxon>Arthropoda</taxon>
        <taxon>Hexapoda</taxon>
        <taxon>Insecta</taxon>
        <taxon>Pterygota</taxon>
        <taxon>Neoptera</taxon>
        <taxon>Paraneoptera</taxon>
        <taxon>Psocodea</taxon>
        <taxon>Troctomorpha</taxon>
        <taxon>Phthiraptera</taxon>
        <taxon>Amblycera</taxon>
        <taxon>Menoponidae</taxon>
        <taxon>Menopon</taxon>
    </lineage>
</organism>
<comment type="caution">
    <text evidence="1">The sequence shown here is derived from an EMBL/GenBank/DDBJ whole genome shotgun (WGS) entry which is preliminary data.</text>
</comment>
<evidence type="ECO:0000313" key="1">
    <source>
        <dbReference type="EMBL" id="KAL0272696.1"/>
    </source>
</evidence>
<proteinExistence type="predicted"/>
<name>A0AAW2HT78_9NEOP</name>
<gene>
    <name evidence="1" type="ORF">PYX00_005568</name>
</gene>
<dbReference type="AlphaFoldDB" id="A0AAW2HT78"/>
<accession>A0AAW2HT78</accession>
<protein>
    <submittedName>
        <fullName evidence="1">Uncharacterized protein</fullName>
    </submittedName>
</protein>
<reference evidence="1" key="1">
    <citation type="journal article" date="2024" name="Gigascience">
        <title>Chromosome-level genome of the poultry shaft louse Menopon gallinae provides insight into the host-switching and adaptive evolution of parasitic lice.</title>
        <authorList>
            <person name="Xu Y."/>
            <person name="Ma L."/>
            <person name="Liu S."/>
            <person name="Liang Y."/>
            <person name="Liu Q."/>
            <person name="He Z."/>
            <person name="Tian L."/>
            <person name="Duan Y."/>
            <person name="Cai W."/>
            <person name="Li H."/>
            <person name="Song F."/>
        </authorList>
    </citation>
    <scope>NUCLEOTIDE SEQUENCE</scope>
    <source>
        <strain evidence="1">Cailab_2023a</strain>
    </source>
</reference>
<dbReference type="EMBL" id="JARGDH010000003">
    <property type="protein sequence ID" value="KAL0272696.1"/>
    <property type="molecule type" value="Genomic_DNA"/>
</dbReference>
<sequence>MEWQLNSTSKLNNQEVAQEFLQIYMESLQDHNKLKNILSEHCILDYFGKSFYGQEEVCTQLMANLYGSNFELTSLTTDGKELSFDWNSLCDIKGCKAEEELGVSLFSTPTSSFPGLTFSTPLRTNSSSRKILSSSSSKRGQLDSSFDQLFELKKCKFDCEFHQGLQSPNKEVQISTKPFPNQIPHGIRFLSCFGTICYSKRILSTSDPKKIKHHSVGTPRDRFCHLYIGFQCDEHYISVTNCKIWIIKYEISSKVTPRNLLKSFNESDFD</sequence>